<dbReference type="InParanoid" id="A0A3N4M1E7"/>
<reference evidence="2 3" key="1">
    <citation type="journal article" date="2018" name="Nat. Ecol. Evol.">
        <title>Pezizomycetes genomes reveal the molecular basis of ectomycorrhizal truffle lifestyle.</title>
        <authorList>
            <person name="Murat C."/>
            <person name="Payen T."/>
            <person name="Noel B."/>
            <person name="Kuo A."/>
            <person name="Morin E."/>
            <person name="Chen J."/>
            <person name="Kohler A."/>
            <person name="Krizsan K."/>
            <person name="Balestrini R."/>
            <person name="Da Silva C."/>
            <person name="Montanini B."/>
            <person name="Hainaut M."/>
            <person name="Levati E."/>
            <person name="Barry K.W."/>
            <person name="Belfiori B."/>
            <person name="Cichocki N."/>
            <person name="Clum A."/>
            <person name="Dockter R.B."/>
            <person name="Fauchery L."/>
            <person name="Guy J."/>
            <person name="Iotti M."/>
            <person name="Le Tacon F."/>
            <person name="Lindquist E.A."/>
            <person name="Lipzen A."/>
            <person name="Malagnac F."/>
            <person name="Mello A."/>
            <person name="Molinier V."/>
            <person name="Miyauchi S."/>
            <person name="Poulain J."/>
            <person name="Riccioni C."/>
            <person name="Rubini A."/>
            <person name="Sitrit Y."/>
            <person name="Splivallo R."/>
            <person name="Traeger S."/>
            <person name="Wang M."/>
            <person name="Zifcakova L."/>
            <person name="Wipf D."/>
            <person name="Zambonelli A."/>
            <person name="Paolocci F."/>
            <person name="Nowrousian M."/>
            <person name="Ottonello S."/>
            <person name="Baldrian P."/>
            <person name="Spatafora J.W."/>
            <person name="Henrissat B."/>
            <person name="Nagy L.G."/>
            <person name="Aury J.M."/>
            <person name="Wincker P."/>
            <person name="Grigoriev I.V."/>
            <person name="Bonfante P."/>
            <person name="Martin F.M."/>
        </authorList>
    </citation>
    <scope>NUCLEOTIDE SEQUENCE [LARGE SCALE GENOMIC DNA]</scope>
    <source>
        <strain evidence="2 3">ATCC MYA-4762</strain>
    </source>
</reference>
<feature type="region of interest" description="Disordered" evidence="1">
    <location>
        <begin position="159"/>
        <end position="282"/>
    </location>
</feature>
<evidence type="ECO:0000313" key="2">
    <source>
        <dbReference type="EMBL" id="RPB27748.1"/>
    </source>
</evidence>
<protein>
    <submittedName>
        <fullName evidence="2">Uncharacterized protein</fullName>
    </submittedName>
</protein>
<dbReference type="Proteomes" id="UP000267821">
    <property type="component" value="Unassembled WGS sequence"/>
</dbReference>
<feature type="region of interest" description="Disordered" evidence="1">
    <location>
        <begin position="106"/>
        <end position="134"/>
    </location>
</feature>
<feature type="compositionally biased region" description="Basic and acidic residues" evidence="1">
    <location>
        <begin position="188"/>
        <end position="202"/>
    </location>
</feature>
<keyword evidence="3" id="KW-1185">Reference proteome</keyword>
<sequence>MARETRSSASKVHFPPNPTPKARTAPENQLQPPDTPRKPKRSRAVRAMLPPERGGPRGALTLEMALTGQDQLNGAAANFEDVAPGGSPSPISTVILNRGRRSGCSLPARLSGGRRRSVINSSTLDMPSSPVVEHKKKVDDENVFASDLKYKSKALMRRIEGQSANAIQSRKRTWDELESEPAPAAKTRKTEPVVEQKNEKKAPVKQSQIPKKIHQTRQRGTRYSQTPKVVTKDHQKAQGKQNAKKQKTGQDPARKAAKKNLVKKAVKKQPARQAKLKNVRAD</sequence>
<dbReference type="OrthoDB" id="10641863at2759"/>
<gene>
    <name evidence="2" type="ORF">L211DRAFT_845766</name>
</gene>
<dbReference type="EMBL" id="ML121530">
    <property type="protein sequence ID" value="RPB27748.1"/>
    <property type="molecule type" value="Genomic_DNA"/>
</dbReference>
<evidence type="ECO:0000313" key="3">
    <source>
        <dbReference type="Proteomes" id="UP000267821"/>
    </source>
</evidence>
<feature type="compositionally biased region" description="Basic residues" evidence="1">
    <location>
        <begin position="211"/>
        <end position="220"/>
    </location>
</feature>
<name>A0A3N4M1E7_9PEZI</name>
<evidence type="ECO:0000256" key="1">
    <source>
        <dbReference type="SAM" id="MobiDB-lite"/>
    </source>
</evidence>
<proteinExistence type="predicted"/>
<accession>A0A3N4M1E7</accession>
<dbReference type="AlphaFoldDB" id="A0A3N4M1E7"/>
<organism evidence="2 3">
    <name type="scientific">Terfezia boudieri ATCC MYA-4762</name>
    <dbReference type="NCBI Taxonomy" id="1051890"/>
    <lineage>
        <taxon>Eukaryota</taxon>
        <taxon>Fungi</taxon>
        <taxon>Dikarya</taxon>
        <taxon>Ascomycota</taxon>
        <taxon>Pezizomycotina</taxon>
        <taxon>Pezizomycetes</taxon>
        <taxon>Pezizales</taxon>
        <taxon>Pezizaceae</taxon>
        <taxon>Terfezia</taxon>
    </lineage>
</organism>
<feature type="compositionally biased region" description="Basic residues" evidence="1">
    <location>
        <begin position="255"/>
        <end position="282"/>
    </location>
</feature>
<feature type="region of interest" description="Disordered" evidence="1">
    <location>
        <begin position="1"/>
        <end position="59"/>
    </location>
</feature>